<dbReference type="RefSeq" id="WP_259526384.1">
    <property type="nucleotide sequence ID" value="NZ_JANLCK010000003.1"/>
</dbReference>
<dbReference type="SMART" id="SM00342">
    <property type="entry name" value="HTH_ARAC"/>
    <property type="match status" value="1"/>
</dbReference>
<name>A0AA41XGI5_9MICO</name>
<keyword evidence="6" id="KW-1185">Reference proteome</keyword>
<dbReference type="GO" id="GO:0003700">
    <property type="term" value="F:DNA-binding transcription factor activity"/>
    <property type="evidence" value="ECO:0007669"/>
    <property type="project" value="InterPro"/>
</dbReference>
<sequence>MRFSDQESILPSAPEGDLDRFREKLNAAYYPALVDVVGERPRLHNARLNAVPLHRSTIGFVRFGHQALVDPGRIDSYHVNVAVAGAIGSVCGSQSVLVAPGTAAIFTPNGRTRLPFWSDDAAQLCIKLDKRMVEEELAVALGRPVGRPLDFSMALDLASTAGRRWQQTLGLLVESAATGPTPPAVLDHLERALVGELLFASRNSFSEELAEPGAKLLPRTVRRVVDLIESSPERLFTAGDLAQHAGVGVRRLEQAFKEHVGSSPLAYQTLVRLRRAGEDLRDPHRDETVTTVMHRWGFSNHARFAALYRREFGVNPADARRAAHGPEPE</sequence>
<dbReference type="Pfam" id="PF14525">
    <property type="entry name" value="AraC_binding_2"/>
    <property type="match status" value="1"/>
</dbReference>
<keyword evidence="2" id="KW-0238">DNA-binding</keyword>
<keyword evidence="1" id="KW-0805">Transcription regulation</keyword>
<reference evidence="5" key="1">
    <citation type="submission" date="2022-08" db="EMBL/GenBank/DDBJ databases">
        <authorList>
            <person name="Deng Y."/>
            <person name="Han X.-F."/>
            <person name="Zhang Y.-Q."/>
        </authorList>
    </citation>
    <scope>NUCLEOTIDE SEQUENCE</scope>
    <source>
        <strain evidence="5">CPCC 203407</strain>
    </source>
</reference>
<dbReference type="SUPFAM" id="SSF46689">
    <property type="entry name" value="Homeodomain-like"/>
    <property type="match status" value="2"/>
</dbReference>
<dbReference type="InterPro" id="IPR009057">
    <property type="entry name" value="Homeodomain-like_sf"/>
</dbReference>
<dbReference type="PANTHER" id="PTHR46796">
    <property type="entry name" value="HTH-TYPE TRANSCRIPTIONAL ACTIVATOR RHAS-RELATED"/>
    <property type="match status" value="1"/>
</dbReference>
<evidence type="ECO:0000256" key="2">
    <source>
        <dbReference type="ARBA" id="ARBA00023125"/>
    </source>
</evidence>
<keyword evidence="3" id="KW-0804">Transcription</keyword>
<accession>A0AA41XGI5</accession>
<dbReference type="PROSITE" id="PS01124">
    <property type="entry name" value="HTH_ARAC_FAMILY_2"/>
    <property type="match status" value="1"/>
</dbReference>
<dbReference type="InterPro" id="IPR035418">
    <property type="entry name" value="AraC-bd_2"/>
</dbReference>
<evidence type="ECO:0000313" key="6">
    <source>
        <dbReference type="Proteomes" id="UP001165587"/>
    </source>
</evidence>
<evidence type="ECO:0000259" key="4">
    <source>
        <dbReference type="PROSITE" id="PS01124"/>
    </source>
</evidence>
<comment type="caution">
    <text evidence="5">The sequence shown here is derived from an EMBL/GenBank/DDBJ whole genome shotgun (WGS) entry which is preliminary data.</text>
</comment>
<dbReference type="EMBL" id="JANLCK010000003">
    <property type="protein sequence ID" value="MCS5725804.1"/>
    <property type="molecule type" value="Genomic_DNA"/>
</dbReference>
<dbReference type="Pfam" id="PF12833">
    <property type="entry name" value="HTH_18"/>
    <property type="match status" value="1"/>
</dbReference>
<dbReference type="GO" id="GO:0043565">
    <property type="term" value="F:sequence-specific DNA binding"/>
    <property type="evidence" value="ECO:0007669"/>
    <property type="project" value="InterPro"/>
</dbReference>
<evidence type="ECO:0000313" key="5">
    <source>
        <dbReference type="EMBL" id="MCS5725804.1"/>
    </source>
</evidence>
<dbReference type="InterPro" id="IPR050204">
    <property type="entry name" value="AraC_XylS_family_regulators"/>
</dbReference>
<dbReference type="AlphaFoldDB" id="A0AA41XGI5"/>
<evidence type="ECO:0000256" key="3">
    <source>
        <dbReference type="ARBA" id="ARBA00023163"/>
    </source>
</evidence>
<feature type="domain" description="HTH araC/xylS-type" evidence="4">
    <location>
        <begin position="222"/>
        <end position="322"/>
    </location>
</feature>
<evidence type="ECO:0000256" key="1">
    <source>
        <dbReference type="ARBA" id="ARBA00023015"/>
    </source>
</evidence>
<gene>
    <name evidence="5" type="ORF">N1028_07825</name>
</gene>
<protein>
    <submittedName>
        <fullName evidence="5">AraC family transcriptional regulator</fullName>
    </submittedName>
</protein>
<dbReference type="InterPro" id="IPR018060">
    <property type="entry name" value="HTH_AraC"/>
</dbReference>
<dbReference type="PANTHER" id="PTHR46796:SF12">
    <property type="entry name" value="HTH-TYPE DNA-BINDING TRANSCRIPTIONAL ACTIVATOR EUTR"/>
    <property type="match status" value="1"/>
</dbReference>
<organism evidence="5 6">
    <name type="scientific">Herbiconiux oxytropis</name>
    <dbReference type="NCBI Taxonomy" id="2970915"/>
    <lineage>
        <taxon>Bacteria</taxon>
        <taxon>Bacillati</taxon>
        <taxon>Actinomycetota</taxon>
        <taxon>Actinomycetes</taxon>
        <taxon>Micrococcales</taxon>
        <taxon>Microbacteriaceae</taxon>
        <taxon>Herbiconiux</taxon>
    </lineage>
</organism>
<dbReference type="Proteomes" id="UP001165587">
    <property type="component" value="Unassembled WGS sequence"/>
</dbReference>
<dbReference type="Gene3D" id="1.10.10.60">
    <property type="entry name" value="Homeodomain-like"/>
    <property type="match status" value="1"/>
</dbReference>
<proteinExistence type="predicted"/>